<accession>A0A8H5QWR5</accession>
<organism evidence="1 2">
    <name type="scientific">Fusarium tjaetaba</name>
    <dbReference type="NCBI Taxonomy" id="1567544"/>
    <lineage>
        <taxon>Eukaryota</taxon>
        <taxon>Fungi</taxon>
        <taxon>Dikarya</taxon>
        <taxon>Ascomycota</taxon>
        <taxon>Pezizomycotina</taxon>
        <taxon>Sordariomycetes</taxon>
        <taxon>Hypocreomycetidae</taxon>
        <taxon>Hypocreales</taxon>
        <taxon>Nectriaceae</taxon>
        <taxon>Fusarium</taxon>
        <taxon>Fusarium fujikuroi species complex</taxon>
    </lineage>
</organism>
<dbReference type="OrthoDB" id="3262926at2759"/>
<dbReference type="Proteomes" id="UP000530670">
    <property type="component" value="Unassembled WGS sequence"/>
</dbReference>
<evidence type="ECO:0000313" key="2">
    <source>
        <dbReference type="Proteomes" id="UP000530670"/>
    </source>
</evidence>
<evidence type="ECO:0000313" key="1">
    <source>
        <dbReference type="EMBL" id="KAF5622258.1"/>
    </source>
</evidence>
<dbReference type="AlphaFoldDB" id="A0A8H5QWR5"/>
<evidence type="ECO:0008006" key="3">
    <source>
        <dbReference type="Google" id="ProtNLM"/>
    </source>
</evidence>
<gene>
    <name evidence="1" type="ORF">FTJAE_10992</name>
</gene>
<name>A0A8H5QWR5_9HYPO</name>
<dbReference type="RefSeq" id="XP_037201985.1">
    <property type="nucleotide sequence ID" value="XM_037343888.1"/>
</dbReference>
<comment type="caution">
    <text evidence="1">The sequence shown here is derived from an EMBL/GenBank/DDBJ whole genome shotgun (WGS) entry which is preliminary data.</text>
</comment>
<keyword evidence="2" id="KW-1185">Reference proteome</keyword>
<reference evidence="1 2" key="1">
    <citation type="submission" date="2020-05" db="EMBL/GenBank/DDBJ databases">
        <title>Identification and distribution of gene clusters putatively required for synthesis of sphingolipid metabolism inhibitors in phylogenetically diverse species of the filamentous fungus Fusarium.</title>
        <authorList>
            <person name="Kim H.-S."/>
            <person name="Busman M."/>
            <person name="Brown D.W."/>
            <person name="Divon H."/>
            <person name="Uhlig S."/>
            <person name="Proctor R.H."/>
        </authorList>
    </citation>
    <scope>NUCLEOTIDE SEQUENCE [LARGE SCALE GENOMIC DNA]</scope>
    <source>
        <strain evidence="1 2">NRRL 66243</strain>
    </source>
</reference>
<proteinExistence type="predicted"/>
<dbReference type="GeneID" id="59296158"/>
<sequence length="261" mass="29194">MAVSKAVSEQELEAKVRREIQASMVELKAQERHRRKLEAAKFLIKLEWPLDSPETVAQAAGIPSPDEGAISGPCYFLEINAINKAAIEAYLKTNLSLSGFSPTFIPWNPARKSLSPPSLHPTLDIESTLPHQRLEYVHDEPCPAQNEYPVWYFIYGDLADPSVLVELLGDNLRFYTAEIIGGGYMGNFSPANNVEDLMSLTSIALQVETQEQEDMLRAYQGDAYEVVRCPIYVACTDYIEFLAYGEEVPGLTFRLIKKATD</sequence>
<protein>
    <recommendedName>
        <fullName evidence="3">Gamma-glutamylcyclotransferase AIG2-like domain-containing protein</fullName>
    </recommendedName>
</protein>
<dbReference type="EMBL" id="JAAQRI010000264">
    <property type="protein sequence ID" value="KAF5622258.1"/>
    <property type="molecule type" value="Genomic_DNA"/>
</dbReference>